<dbReference type="PRINTS" id="PR00359">
    <property type="entry name" value="BP450"/>
</dbReference>
<sequence>MATAIRDTEQPQETVVVEAPHEWDVSRPEIYTEDRWQPIFKEMREKAPINKVTGSSFGDYWNVTTYTPIQHVEALPDIYSSADGITILDDSDFSPEGEEIILPMFIAMDRPQHTDQRRVVAPAFTPAEMTRMADDIRRRTGETLDSLPRGEAFDWVDLVSIELTTGMLAILFDFPWEDRRLLTYWSDWAGDVELSHNPETREERLKILFEMGAYFQNLWDERVKKDEAPDLISRMIHSEAMRDMDQFTYMGNLILLIVGGNDTTRNSMSGFAYGLDKFADERAKLEGNPDLIPNAVQELIRWQTPLAHMRRTATQDHELFGHQISEGDKLLLWYISGNRDETKFERPDDIILDRDKAGRHLAFGYGIHRCVGARLAELQLRILLEEMAERRLRVNVVEEPERVAACFVHGYRKMMVELGEY</sequence>
<reference evidence="3 4" key="1">
    <citation type="submission" date="2020-08" db="EMBL/GenBank/DDBJ databases">
        <title>Draft genome sequence of Parasphingopyxis sp. GrpM-11.</title>
        <authorList>
            <person name="Oh J."/>
            <person name="Roh D.-H."/>
        </authorList>
    </citation>
    <scope>NUCLEOTIDE SEQUENCE [LARGE SCALE GENOMIC DNA]</scope>
    <source>
        <strain evidence="3 4">GrpM-11</strain>
    </source>
</reference>
<dbReference type="GO" id="GO:0005506">
    <property type="term" value="F:iron ion binding"/>
    <property type="evidence" value="ECO:0007669"/>
    <property type="project" value="InterPro"/>
</dbReference>
<dbReference type="SUPFAM" id="SSF48264">
    <property type="entry name" value="Cytochrome P450"/>
    <property type="match status" value="1"/>
</dbReference>
<dbReference type="Pfam" id="PF00067">
    <property type="entry name" value="p450"/>
    <property type="match status" value="1"/>
</dbReference>
<dbReference type="EMBL" id="JACJVJ010000001">
    <property type="protein sequence ID" value="MBC2776752.1"/>
    <property type="molecule type" value="Genomic_DNA"/>
</dbReference>
<gene>
    <name evidence="3" type="ORF">H6P80_03880</name>
</gene>
<evidence type="ECO:0000313" key="4">
    <source>
        <dbReference type="Proteomes" id="UP000564378"/>
    </source>
</evidence>
<dbReference type="RefSeq" id="WP_185800011.1">
    <property type="nucleotide sequence ID" value="NZ_JACJVJ010000001.1"/>
</dbReference>
<name>A0A842HUT2_9SPHN</name>
<keyword evidence="2" id="KW-0560">Oxidoreductase</keyword>
<comment type="caution">
    <text evidence="3">The sequence shown here is derived from an EMBL/GenBank/DDBJ whole genome shotgun (WGS) entry which is preliminary data.</text>
</comment>
<comment type="similarity">
    <text evidence="1 2">Belongs to the cytochrome P450 family.</text>
</comment>
<proteinExistence type="inferred from homology"/>
<dbReference type="GO" id="GO:0004497">
    <property type="term" value="F:monooxygenase activity"/>
    <property type="evidence" value="ECO:0007669"/>
    <property type="project" value="UniProtKB-KW"/>
</dbReference>
<keyword evidence="2" id="KW-0349">Heme</keyword>
<dbReference type="PANTHER" id="PTHR46696">
    <property type="entry name" value="P450, PUTATIVE (EUROFUNG)-RELATED"/>
    <property type="match status" value="1"/>
</dbReference>
<evidence type="ECO:0000256" key="1">
    <source>
        <dbReference type="ARBA" id="ARBA00010617"/>
    </source>
</evidence>
<dbReference type="CDD" id="cd11033">
    <property type="entry name" value="CYP142-like"/>
    <property type="match status" value="1"/>
</dbReference>
<dbReference type="InterPro" id="IPR036396">
    <property type="entry name" value="Cyt_P450_sf"/>
</dbReference>
<dbReference type="PANTHER" id="PTHR46696:SF1">
    <property type="entry name" value="CYTOCHROME P450 YJIB-RELATED"/>
    <property type="match status" value="1"/>
</dbReference>
<keyword evidence="2" id="KW-0503">Monooxygenase</keyword>
<dbReference type="InterPro" id="IPR002397">
    <property type="entry name" value="Cyt_P450_B"/>
</dbReference>
<protein>
    <submittedName>
        <fullName evidence="3">Cytochrome P450</fullName>
    </submittedName>
</protein>
<organism evidence="3 4">
    <name type="scientific">Parasphingopyxis marina</name>
    <dbReference type="NCBI Taxonomy" id="2761622"/>
    <lineage>
        <taxon>Bacteria</taxon>
        <taxon>Pseudomonadati</taxon>
        <taxon>Pseudomonadota</taxon>
        <taxon>Alphaproteobacteria</taxon>
        <taxon>Sphingomonadales</taxon>
        <taxon>Sphingomonadaceae</taxon>
        <taxon>Parasphingopyxis</taxon>
    </lineage>
</organism>
<dbReference type="PROSITE" id="PS00086">
    <property type="entry name" value="CYTOCHROME_P450"/>
    <property type="match status" value="1"/>
</dbReference>
<dbReference type="InterPro" id="IPR001128">
    <property type="entry name" value="Cyt_P450"/>
</dbReference>
<evidence type="ECO:0000313" key="3">
    <source>
        <dbReference type="EMBL" id="MBC2776752.1"/>
    </source>
</evidence>
<accession>A0A842HUT2</accession>
<dbReference type="GO" id="GO:0020037">
    <property type="term" value="F:heme binding"/>
    <property type="evidence" value="ECO:0007669"/>
    <property type="project" value="InterPro"/>
</dbReference>
<keyword evidence="2" id="KW-0408">Iron</keyword>
<dbReference type="Gene3D" id="1.10.630.10">
    <property type="entry name" value="Cytochrome P450"/>
    <property type="match status" value="1"/>
</dbReference>
<evidence type="ECO:0000256" key="2">
    <source>
        <dbReference type="RuleBase" id="RU000461"/>
    </source>
</evidence>
<keyword evidence="4" id="KW-1185">Reference proteome</keyword>
<keyword evidence="2" id="KW-0479">Metal-binding</keyword>
<dbReference type="AlphaFoldDB" id="A0A842HUT2"/>
<dbReference type="Proteomes" id="UP000564378">
    <property type="component" value="Unassembled WGS sequence"/>
</dbReference>
<dbReference type="GO" id="GO:0016705">
    <property type="term" value="F:oxidoreductase activity, acting on paired donors, with incorporation or reduction of molecular oxygen"/>
    <property type="evidence" value="ECO:0007669"/>
    <property type="project" value="InterPro"/>
</dbReference>
<dbReference type="InterPro" id="IPR017972">
    <property type="entry name" value="Cyt_P450_CS"/>
</dbReference>